<dbReference type="GO" id="GO:0005737">
    <property type="term" value="C:cytoplasm"/>
    <property type="evidence" value="ECO:0007669"/>
    <property type="project" value="TreeGrafter"/>
</dbReference>
<dbReference type="PANTHER" id="PTHR15921:SF3">
    <property type="entry name" value="PRE-MRNA CLEAVAGE COMPLEX 2 PROTEIN PCF11"/>
    <property type="match status" value="1"/>
</dbReference>
<dbReference type="CDD" id="cd16982">
    <property type="entry name" value="CID_Pcf11"/>
    <property type="match status" value="1"/>
</dbReference>
<dbReference type="SMART" id="SM00582">
    <property type="entry name" value="RPR"/>
    <property type="match status" value="1"/>
</dbReference>
<dbReference type="GO" id="GO:0031124">
    <property type="term" value="P:mRNA 3'-end processing"/>
    <property type="evidence" value="ECO:0007669"/>
    <property type="project" value="InterPro"/>
</dbReference>
<protein>
    <recommendedName>
        <fullName evidence="2">CID domain-containing protein</fullName>
    </recommendedName>
</protein>
<feature type="region of interest" description="Disordered" evidence="1">
    <location>
        <begin position="224"/>
        <end position="318"/>
    </location>
</feature>
<dbReference type="InterPro" id="IPR008942">
    <property type="entry name" value="ENTH_VHS"/>
</dbReference>
<dbReference type="InterPro" id="IPR047415">
    <property type="entry name" value="Pcf11_CID"/>
</dbReference>
<dbReference type="SUPFAM" id="SSF48464">
    <property type="entry name" value="ENTH/VHS domain"/>
    <property type="match status" value="1"/>
</dbReference>
<dbReference type="FunFam" id="1.25.40.90:FF:000016">
    <property type="entry name" value="mRNA cleavage factor complex component Pcf11"/>
    <property type="match status" value="1"/>
</dbReference>
<dbReference type="GO" id="GO:0003729">
    <property type="term" value="F:mRNA binding"/>
    <property type="evidence" value="ECO:0007669"/>
    <property type="project" value="InterPro"/>
</dbReference>
<keyword evidence="4" id="KW-1185">Reference proteome</keyword>
<dbReference type="GO" id="GO:0000993">
    <property type="term" value="F:RNA polymerase II complex binding"/>
    <property type="evidence" value="ECO:0007669"/>
    <property type="project" value="InterPro"/>
</dbReference>
<evidence type="ECO:0000259" key="2">
    <source>
        <dbReference type="PROSITE" id="PS51391"/>
    </source>
</evidence>
<evidence type="ECO:0000256" key="1">
    <source>
        <dbReference type="SAM" id="MobiDB-lite"/>
    </source>
</evidence>
<dbReference type="Pfam" id="PF11526">
    <property type="entry name" value="Pfc11_Clp1_ID"/>
    <property type="match status" value="1"/>
</dbReference>
<dbReference type="PROSITE" id="PS51391">
    <property type="entry name" value="CID"/>
    <property type="match status" value="1"/>
</dbReference>
<evidence type="ECO:0000313" key="3">
    <source>
        <dbReference type="EMBL" id="KAK5629390.1"/>
    </source>
</evidence>
<gene>
    <name evidence="3" type="ORF">RRF57_005105</name>
</gene>
<comment type="caution">
    <text evidence="3">The sequence shown here is derived from an EMBL/GenBank/DDBJ whole genome shotgun (WGS) entry which is preliminary data.</text>
</comment>
<dbReference type="Gene3D" id="1.25.40.90">
    <property type="match status" value="1"/>
</dbReference>
<dbReference type="GO" id="GO:0006369">
    <property type="term" value="P:termination of RNA polymerase II transcription"/>
    <property type="evidence" value="ECO:0007669"/>
    <property type="project" value="InterPro"/>
</dbReference>
<proteinExistence type="predicted"/>
<sequence>MVGILPSTSVTSFDSKQFSTSFLSTGGDVVVKPHKKLAFCRLPSVWFSELITLFTLDLRARNNTTMSSYSESEAVAKDFREALEDIQTIGRPEISNLTIIARENIEHALAISGALVDHIKKVGCKDFFAKLAAPHKKLPPLYVLDSIAKNVGTPYTLFFSRKLYQTYMDAYAMVDMATRRKLEEMLKTWKEPVPGSIDTRPVFAPDVVRPIENALIKVRTTALQQDQERLRSQQQLYGRGRPAQGVPYRETATPPGARPPSQAHPYHTQQPPMQHGNGLYSQAAQPPAVSYPSQPPNIISTSRSTTQPPSSAFQPPHLGGYGLTQRGISIDALNDDIKRLTTAFQAQLAQSPHDLIIQTKLKALVDLQTILQTQNLPQEQLVLVKNQIADLAVNIRAPPAQTSTPVSLPNPVAVAPPPAPAAVPKVSLDSLFGSGALAAIMARNSATPQVLTPQPPPAAPAPIRSPPPQIDPHKAAPAPADPMALMNMLRRAGMLPPATPATSTAPVPSATPSAALPFPLPLPQMAKNSQIPLPGTIESLTSDIMLKASSLKHRFRPQLLPLLFEAQGPQCTQCGRRFPTTEEGKKRKTAHMDWHFRVNQRSNETEKRGLHRSWLVDEMDWINTRETIDKDHIVQTGDTDPTSGNAVAKVPKTQYIPVPDDPVLAASVCPICQDKFETRWLDDAQEFVWADAIKVGDRVYHASCHQEAFKDGGGPPPLYSAPMHARSTPEPVLGKRKAEDELVSLRGKLKAEAV</sequence>
<evidence type="ECO:0000313" key="4">
    <source>
        <dbReference type="Proteomes" id="UP001305414"/>
    </source>
</evidence>
<dbReference type="AlphaFoldDB" id="A0AAN7YXH4"/>
<reference evidence="3 4" key="1">
    <citation type="submission" date="2023-10" db="EMBL/GenBank/DDBJ databases">
        <title>Draft genome sequence of Xylaria bambusicola isolate GMP-LS, the root and basal stem rot pathogen of sugarcane in Indonesia.</title>
        <authorList>
            <person name="Selvaraj P."/>
            <person name="Muralishankar V."/>
            <person name="Muruganantham S."/>
            <person name="Sp S."/>
            <person name="Haryani S."/>
            <person name="Lau K.J.X."/>
            <person name="Naqvi N.I."/>
        </authorList>
    </citation>
    <scope>NUCLEOTIDE SEQUENCE [LARGE SCALE GENOMIC DNA]</scope>
    <source>
        <strain evidence="3">GMP-LS</strain>
    </source>
</reference>
<dbReference type="InterPro" id="IPR021605">
    <property type="entry name" value="Pcf11_Clp1-ID"/>
</dbReference>
<feature type="region of interest" description="Disordered" evidence="1">
    <location>
        <begin position="447"/>
        <end position="479"/>
    </location>
</feature>
<dbReference type="InterPro" id="IPR006569">
    <property type="entry name" value="CID_dom"/>
</dbReference>
<dbReference type="GO" id="GO:0005849">
    <property type="term" value="C:mRNA cleavage factor complex"/>
    <property type="evidence" value="ECO:0007669"/>
    <property type="project" value="InterPro"/>
</dbReference>
<feature type="compositionally biased region" description="Pro residues" evidence="1">
    <location>
        <begin position="453"/>
        <end position="470"/>
    </location>
</feature>
<dbReference type="EMBL" id="JAWHQM010000011">
    <property type="protein sequence ID" value="KAK5629390.1"/>
    <property type="molecule type" value="Genomic_DNA"/>
</dbReference>
<dbReference type="Pfam" id="PF21936">
    <property type="entry name" value="Pcf11_C"/>
    <property type="match status" value="1"/>
</dbReference>
<dbReference type="InterPro" id="IPR054127">
    <property type="entry name" value="Pcf11_C"/>
</dbReference>
<feature type="domain" description="CID" evidence="2">
    <location>
        <begin position="71"/>
        <end position="219"/>
    </location>
</feature>
<dbReference type="InterPro" id="IPR045154">
    <property type="entry name" value="PCF11-like"/>
</dbReference>
<organism evidence="3 4">
    <name type="scientific">Xylaria bambusicola</name>
    <dbReference type="NCBI Taxonomy" id="326684"/>
    <lineage>
        <taxon>Eukaryota</taxon>
        <taxon>Fungi</taxon>
        <taxon>Dikarya</taxon>
        <taxon>Ascomycota</taxon>
        <taxon>Pezizomycotina</taxon>
        <taxon>Sordariomycetes</taxon>
        <taxon>Xylariomycetidae</taxon>
        <taxon>Xylariales</taxon>
        <taxon>Xylariaceae</taxon>
        <taxon>Xylaria</taxon>
    </lineage>
</organism>
<feature type="compositionally biased region" description="Low complexity" evidence="1">
    <location>
        <begin position="300"/>
        <end position="311"/>
    </location>
</feature>
<dbReference type="Pfam" id="PF04818">
    <property type="entry name" value="CID"/>
    <property type="match status" value="1"/>
</dbReference>
<dbReference type="PANTHER" id="PTHR15921">
    <property type="entry name" value="PRE-MRNA CLEAVAGE COMPLEX II"/>
    <property type="match status" value="1"/>
</dbReference>
<accession>A0AAN7YXH4</accession>
<name>A0AAN7YXH4_9PEZI</name>
<dbReference type="Proteomes" id="UP001305414">
    <property type="component" value="Unassembled WGS sequence"/>
</dbReference>